<proteinExistence type="predicted"/>
<protein>
    <submittedName>
        <fullName evidence="3">Uncharacterized protein LOC118267083</fullName>
    </submittedName>
</protein>
<accession>A0A9R0D1E8</accession>
<evidence type="ECO:0000313" key="3">
    <source>
        <dbReference type="RefSeq" id="XP_035436749.1"/>
    </source>
</evidence>
<keyword evidence="2" id="KW-1185">Reference proteome</keyword>
<dbReference type="Proteomes" id="UP000829999">
    <property type="component" value="Chromosome 1"/>
</dbReference>
<dbReference type="RefSeq" id="XP_035436749.1">
    <property type="nucleotide sequence ID" value="XM_035580856.2"/>
</dbReference>
<organism evidence="2 3">
    <name type="scientific">Spodoptera frugiperda</name>
    <name type="common">Fall armyworm</name>
    <dbReference type="NCBI Taxonomy" id="7108"/>
    <lineage>
        <taxon>Eukaryota</taxon>
        <taxon>Metazoa</taxon>
        <taxon>Ecdysozoa</taxon>
        <taxon>Arthropoda</taxon>
        <taxon>Hexapoda</taxon>
        <taxon>Insecta</taxon>
        <taxon>Pterygota</taxon>
        <taxon>Neoptera</taxon>
        <taxon>Endopterygota</taxon>
        <taxon>Lepidoptera</taxon>
        <taxon>Glossata</taxon>
        <taxon>Ditrysia</taxon>
        <taxon>Noctuoidea</taxon>
        <taxon>Noctuidae</taxon>
        <taxon>Amphipyrinae</taxon>
        <taxon>Spodoptera</taxon>
    </lineage>
</organism>
<dbReference type="AlphaFoldDB" id="A0A9R0D1E8"/>
<feature type="compositionally biased region" description="Acidic residues" evidence="1">
    <location>
        <begin position="238"/>
        <end position="249"/>
    </location>
</feature>
<name>A0A9R0D1E8_SPOFR</name>
<dbReference type="OrthoDB" id="7483379at2759"/>
<reference evidence="3" key="1">
    <citation type="submission" date="2025-08" db="UniProtKB">
        <authorList>
            <consortium name="RefSeq"/>
        </authorList>
    </citation>
    <scope>IDENTIFICATION</scope>
    <source>
        <tissue evidence="3">Whole larval tissue</tissue>
    </source>
</reference>
<sequence length="540" mass="60991">MMAQGAGYTTLGELLDECGETEQDEAILERVKHLAQECLPKGWTQWEVVNASKEEIFGEKPEPNVLNKLVFALPTVGLVRAFDPEADHLSEKGYREIRYKLLDWAFTRSLILGPPSIANRIRGSAARTELFKQSVEELRPLLHTRYEANKILSGSLSESEKSTRKRRSCSSAYEVTHSQKRRRASPVPSTSQDRIENLEKKMDNMFSLLLEKIDKQQQPASLAQTMDQDSDKENYYSDLEENSGSESDDCSWYAPNMDVFPNGPEMSTATEIEFRPSIKEMDPPIPEPSESIRKEGINCQRLGSEGWNRIRYKEVEKRLQAAPVFSALKVNVELGTVKSQPSLFLVKQEGMLGTISHGLLLQRKALADGLNNIVKKCPDAGEELRKLLADDSQFKILSDDLLQFVCAHRAETIEARRRAYKSKNDLLAAALHSIPPSPTHLFDEKQLGTFLRDNGGLTQVFPSINNRFSERKGNKESFRKPTVPSHPARGRQQSWRAPPSTSSHNASAQPATRRRSGGPKFSNKQRSRPGRDQKIPKRRY</sequence>
<dbReference type="GeneID" id="118267083"/>
<feature type="compositionally biased region" description="Basic residues" evidence="1">
    <location>
        <begin position="512"/>
        <end position="528"/>
    </location>
</feature>
<feature type="region of interest" description="Disordered" evidence="1">
    <location>
        <begin position="465"/>
        <end position="540"/>
    </location>
</feature>
<feature type="compositionally biased region" description="Polar residues" evidence="1">
    <location>
        <begin position="491"/>
        <end position="510"/>
    </location>
</feature>
<evidence type="ECO:0000313" key="2">
    <source>
        <dbReference type="Proteomes" id="UP000829999"/>
    </source>
</evidence>
<feature type="compositionally biased region" description="Polar residues" evidence="1">
    <location>
        <begin position="216"/>
        <end position="227"/>
    </location>
</feature>
<evidence type="ECO:0000256" key="1">
    <source>
        <dbReference type="SAM" id="MobiDB-lite"/>
    </source>
</evidence>
<feature type="region of interest" description="Disordered" evidence="1">
    <location>
        <begin position="155"/>
        <end position="194"/>
    </location>
</feature>
<feature type="region of interest" description="Disordered" evidence="1">
    <location>
        <begin position="216"/>
        <end position="251"/>
    </location>
</feature>
<gene>
    <name evidence="3" type="primary">LOC118267083</name>
</gene>
<feature type="compositionally biased region" description="Basic and acidic residues" evidence="1">
    <location>
        <begin position="529"/>
        <end position="540"/>
    </location>
</feature>
<feature type="compositionally biased region" description="Basic and acidic residues" evidence="1">
    <location>
        <begin position="468"/>
        <end position="479"/>
    </location>
</feature>